<comment type="caution">
    <text evidence="1">The sequence shown here is derived from an EMBL/GenBank/DDBJ whole genome shotgun (WGS) entry which is preliminary data.</text>
</comment>
<dbReference type="Proteomes" id="UP000546252">
    <property type="component" value="Unassembled WGS sequence"/>
</dbReference>
<proteinExistence type="predicted"/>
<accession>A0A839G0K8</accession>
<reference evidence="1 2" key="1">
    <citation type="submission" date="2020-08" db="EMBL/GenBank/DDBJ databases">
        <title>Sequencing the genomes of 1000 actinobacteria strains.</title>
        <authorList>
            <person name="Klenk H.-P."/>
        </authorList>
    </citation>
    <scope>NUCLEOTIDE SEQUENCE [LARGE SCALE GENOMIC DNA]</scope>
    <source>
        <strain evidence="1 2">DSM 19081</strain>
    </source>
</reference>
<dbReference type="AlphaFoldDB" id="A0A839G0K8"/>
<name>A0A839G0K8_9MICC</name>
<organism evidence="1 2">
    <name type="scientific">Nesterenkonia jeotgali</name>
    <dbReference type="NCBI Taxonomy" id="317018"/>
    <lineage>
        <taxon>Bacteria</taxon>
        <taxon>Bacillati</taxon>
        <taxon>Actinomycetota</taxon>
        <taxon>Actinomycetes</taxon>
        <taxon>Micrococcales</taxon>
        <taxon>Micrococcaceae</taxon>
        <taxon>Nesterenkonia</taxon>
    </lineage>
</organism>
<sequence>MIRSIPCVICLEIALTCGFSLSNSVCWLLTGTMEQENRGDFCTDRDLSVTILSICYNVLLVLAADVRSRSPSGQIFSCR</sequence>
<gene>
    <name evidence="1" type="ORF">HNR24_002420</name>
</gene>
<dbReference type="EMBL" id="JACJIH010000001">
    <property type="protein sequence ID" value="MBA8922487.1"/>
    <property type="molecule type" value="Genomic_DNA"/>
</dbReference>
<protein>
    <submittedName>
        <fullName evidence="1">Uncharacterized protein</fullName>
    </submittedName>
</protein>
<evidence type="ECO:0000313" key="1">
    <source>
        <dbReference type="EMBL" id="MBA8922487.1"/>
    </source>
</evidence>
<evidence type="ECO:0000313" key="2">
    <source>
        <dbReference type="Proteomes" id="UP000546252"/>
    </source>
</evidence>